<dbReference type="Pfam" id="PF21639">
    <property type="entry name" value="ORC5_lid"/>
    <property type="match status" value="1"/>
</dbReference>
<dbReference type="AlphaFoldDB" id="A0A5N4ABC0"/>
<evidence type="ECO:0000256" key="7">
    <source>
        <dbReference type="ARBA" id="ARBA00069657"/>
    </source>
</evidence>
<dbReference type="GO" id="GO:0003688">
    <property type="term" value="F:DNA replication origin binding"/>
    <property type="evidence" value="ECO:0007669"/>
    <property type="project" value="TreeGrafter"/>
</dbReference>
<dbReference type="InParanoid" id="A0A5N4ABC0"/>
<dbReference type="EMBL" id="VVIM01000008">
    <property type="protein sequence ID" value="KAB0794625.1"/>
    <property type="molecule type" value="Genomic_DNA"/>
</dbReference>
<keyword evidence="12" id="KW-1185">Reference proteome</keyword>
<dbReference type="PANTHER" id="PTHR12705:SF0">
    <property type="entry name" value="ORIGIN RECOGNITION COMPLEX SUBUNIT 5"/>
    <property type="match status" value="1"/>
</dbReference>
<dbReference type="InterPro" id="IPR027417">
    <property type="entry name" value="P-loop_NTPase"/>
</dbReference>
<evidence type="ECO:0000313" key="12">
    <source>
        <dbReference type="Proteomes" id="UP000327044"/>
    </source>
</evidence>
<evidence type="ECO:0000256" key="4">
    <source>
        <dbReference type="ARBA" id="ARBA00022741"/>
    </source>
</evidence>
<dbReference type="FunCoup" id="A0A5N4ABC0">
    <property type="interactions" value="2672"/>
</dbReference>
<feature type="domain" description="ORC5 lid" evidence="10">
    <location>
        <begin position="219"/>
        <end position="274"/>
    </location>
</feature>
<comment type="similarity">
    <text evidence="2">Belongs to the ORC5 family.</text>
</comment>
<dbReference type="InterPro" id="IPR020796">
    <property type="entry name" value="ORC5"/>
</dbReference>
<keyword evidence="6" id="KW-0539">Nucleus</keyword>
<evidence type="ECO:0000256" key="2">
    <source>
        <dbReference type="ARBA" id="ARBA00006269"/>
    </source>
</evidence>
<dbReference type="InterPro" id="IPR048866">
    <property type="entry name" value="ORC5_lid"/>
</dbReference>
<comment type="caution">
    <text evidence="11">The sequence shown here is derived from an EMBL/GenBank/DDBJ whole genome shotgun (WGS) entry which is preliminary data.</text>
</comment>
<protein>
    <recommendedName>
        <fullName evidence="7">Origin recognition complex subunit 5</fullName>
    </recommendedName>
</protein>
<dbReference type="InterPro" id="IPR041664">
    <property type="entry name" value="AAA_16"/>
</dbReference>
<dbReference type="Gene3D" id="3.40.50.300">
    <property type="entry name" value="P-loop containing nucleotide triphosphate hydrolases"/>
    <property type="match status" value="1"/>
</dbReference>
<dbReference type="PANTHER" id="PTHR12705">
    <property type="entry name" value="ORIGIN RECOGNITION COMPLEX SUBUNIT 5"/>
    <property type="match status" value="1"/>
</dbReference>
<dbReference type="SUPFAM" id="SSF52540">
    <property type="entry name" value="P-loop containing nucleoside triphosphate hydrolases"/>
    <property type="match status" value="1"/>
</dbReference>
<keyword evidence="3" id="KW-0235">DNA replication</keyword>
<evidence type="ECO:0000256" key="6">
    <source>
        <dbReference type="ARBA" id="ARBA00023242"/>
    </source>
</evidence>
<accession>A0A5N4ABC0</accession>
<feature type="domain" description="Origin recognition complex subunit 5 C-terminal" evidence="9">
    <location>
        <begin position="312"/>
        <end position="445"/>
    </location>
</feature>
<keyword evidence="4" id="KW-0547">Nucleotide-binding</keyword>
<dbReference type="InterPro" id="IPR047088">
    <property type="entry name" value="ORC5_C"/>
</dbReference>
<organism evidence="11 12">
    <name type="scientific">Photinus pyralis</name>
    <name type="common">Common eastern firefly</name>
    <name type="synonym">Lampyris pyralis</name>
    <dbReference type="NCBI Taxonomy" id="7054"/>
    <lineage>
        <taxon>Eukaryota</taxon>
        <taxon>Metazoa</taxon>
        <taxon>Ecdysozoa</taxon>
        <taxon>Arthropoda</taxon>
        <taxon>Hexapoda</taxon>
        <taxon>Insecta</taxon>
        <taxon>Pterygota</taxon>
        <taxon>Neoptera</taxon>
        <taxon>Endopterygota</taxon>
        <taxon>Coleoptera</taxon>
        <taxon>Polyphaga</taxon>
        <taxon>Elateriformia</taxon>
        <taxon>Elateroidea</taxon>
        <taxon>Lampyridae</taxon>
        <taxon>Lampyrinae</taxon>
        <taxon>Photinus</taxon>
    </lineage>
</organism>
<sequence length="449" mass="51341">MNSVQEELQATYPCRKKQIEELYNLFGYGEEPLVDAVYVYGSSSTGKTSIIKSLLRGLNLKFALVNLVECYTSKILFESILNQLSDHKIDVIKAQPYARCDNMMDFVANLRKCGETVDLSRAVIVLDKAERLRDMDSNLLPAFLRLTELADLSISVVFVSEIVFDNYCYKNEIVTPIKIHFSQYTKEEIIEILCLNFDTAREAIESSYGAELSITEEFYRNYLSVFLSVFHRACRDVSELKYMAKQSFVKYCEPVAKKDCELSDSLALWKHIAPVLKSSLGLLYMRISPTHQENSSTLSITAKDSQVQSLELPYYGKHLLIAAYLASYNPAKEDKRLYMKYHGKKARTKSDIRAKSKTAEQLFTQLGPKQFGFDRLIAIFYAILEEKVDLNSHLLVQISTLVELRLLAIVSDNSELDNRKYRCCVGLEYIEAVARNVGINIKKYLVDFN</sequence>
<evidence type="ECO:0000259" key="9">
    <source>
        <dbReference type="Pfam" id="PF14630"/>
    </source>
</evidence>
<comment type="subcellular location">
    <subcellularLocation>
        <location evidence="1">Nucleus</location>
    </subcellularLocation>
</comment>
<feature type="domain" description="Orc1-like AAA ATPase" evidence="8">
    <location>
        <begin position="13"/>
        <end position="154"/>
    </location>
</feature>
<dbReference type="GO" id="GO:0005524">
    <property type="term" value="F:ATP binding"/>
    <property type="evidence" value="ECO:0007669"/>
    <property type="project" value="UniProtKB-KW"/>
</dbReference>
<evidence type="ECO:0000256" key="5">
    <source>
        <dbReference type="ARBA" id="ARBA00022840"/>
    </source>
</evidence>
<evidence type="ECO:0000259" key="10">
    <source>
        <dbReference type="Pfam" id="PF21639"/>
    </source>
</evidence>
<dbReference type="GO" id="GO:0006270">
    <property type="term" value="P:DNA replication initiation"/>
    <property type="evidence" value="ECO:0007669"/>
    <property type="project" value="TreeGrafter"/>
</dbReference>
<dbReference type="Proteomes" id="UP000327044">
    <property type="component" value="Unassembled WGS sequence"/>
</dbReference>
<name>A0A5N4ABC0_PHOPY</name>
<dbReference type="FunFam" id="3.40.50.300:FF:000673">
    <property type="entry name" value="Origin recognition complex subunit 5"/>
    <property type="match status" value="1"/>
</dbReference>
<gene>
    <name evidence="11" type="ORF">PPYR_11464</name>
</gene>
<evidence type="ECO:0000256" key="1">
    <source>
        <dbReference type="ARBA" id="ARBA00004123"/>
    </source>
</evidence>
<evidence type="ECO:0000256" key="3">
    <source>
        <dbReference type="ARBA" id="ARBA00022705"/>
    </source>
</evidence>
<dbReference type="GO" id="GO:0005664">
    <property type="term" value="C:nuclear origin of replication recognition complex"/>
    <property type="evidence" value="ECO:0007669"/>
    <property type="project" value="TreeGrafter"/>
</dbReference>
<reference evidence="11 12" key="1">
    <citation type="journal article" date="2018" name="Elife">
        <title>Firefly genomes illuminate parallel origins of bioluminescence in beetles.</title>
        <authorList>
            <person name="Fallon T.R."/>
            <person name="Lower S.E."/>
            <person name="Chang C.H."/>
            <person name="Bessho-Uehara M."/>
            <person name="Martin G.J."/>
            <person name="Bewick A.J."/>
            <person name="Behringer M."/>
            <person name="Debat H.J."/>
            <person name="Wong I."/>
            <person name="Day J.C."/>
            <person name="Suvorov A."/>
            <person name="Silva C.J."/>
            <person name="Stanger-Hall K.F."/>
            <person name="Hall D.W."/>
            <person name="Schmitz R.J."/>
            <person name="Nelson D.R."/>
            <person name="Lewis S.M."/>
            <person name="Shigenobu S."/>
            <person name="Bybee S.M."/>
            <person name="Larracuente A.M."/>
            <person name="Oba Y."/>
            <person name="Weng J.K."/>
        </authorList>
    </citation>
    <scope>NUCLEOTIDE SEQUENCE [LARGE SCALE GENOMIC DNA]</scope>
    <source>
        <strain evidence="11">1611_PpyrPB1</strain>
        <tissue evidence="11">Whole body</tissue>
    </source>
</reference>
<evidence type="ECO:0000313" key="11">
    <source>
        <dbReference type="EMBL" id="KAB0794625.1"/>
    </source>
</evidence>
<evidence type="ECO:0000259" key="8">
    <source>
        <dbReference type="Pfam" id="PF13191"/>
    </source>
</evidence>
<dbReference type="Pfam" id="PF13191">
    <property type="entry name" value="AAA_16"/>
    <property type="match status" value="1"/>
</dbReference>
<dbReference type="Pfam" id="PF14630">
    <property type="entry name" value="ORC5_C"/>
    <property type="match status" value="1"/>
</dbReference>
<proteinExistence type="inferred from homology"/>
<keyword evidence="5" id="KW-0067">ATP-binding</keyword>